<evidence type="ECO:0000256" key="5">
    <source>
        <dbReference type="ARBA" id="ARBA00022692"/>
    </source>
</evidence>
<keyword evidence="12 16" id="KW-0472">Membrane</keyword>
<proteinExistence type="inferred from homology"/>
<dbReference type="GO" id="GO:0035556">
    <property type="term" value="P:intracellular signal transduction"/>
    <property type="evidence" value="ECO:0007669"/>
    <property type="project" value="InterPro"/>
</dbReference>
<sequence length="716" mass="79962">MYRHETDPEFAASLWCCLILVVCGAGIQGLVLPRTLFLLLLFLTAFAWVTSLLMLLLAARLQWIFWDVTKSFTLRLALTIFTVLLVFSVSILNVFTCLPNPSCEISQAQSANDHLSCPVPVYVPLGGILSGLAVAVFFRLLLWAKLSILIFIMICYTLFVQLSHIDLFHCYDSVVRSLVPAHTSSLVQLLMFLVASGLHGRCLERVMRLCYLRKNEANRARHEANVLQQSGIKLLHDLLPKHVTQYYLDRQRRPGNTDLYHENYAYVGVLFATVTDYHEFCTDMESGNNGLDCLRQLNEIICDFDKLLQEECFGAVDKIKCFGSTYMAAVGLSPEHKINHGDNTSIRKFISILLDFTQAMHARLLTFNATTYRNFMLRAGVNIGPVTAGVIGANKPQYDIWGETVNIAYHMDSTGLAGLTQVTENVAHVIRESHYNFRCRGMVKIKGKDTMTYLVVDRHDHQFSKGATYGRVSPGRIMHHQMMNQPLHRYEQCVPAKYVQQSMLNRANPNMGESSRLLPYCGSAGPHVVKVLPMQKNCQHAYRPEPPSHSLYEQASQQAQSNLSHQQLEPFLKPLPKPPLPDHVPSYHIRRGEEPSSIPETRGSSVDELSSHLQSATSTSVSSSDESYSNTAPDSPVKKWLYPGDVQPDTGWSTESDNRIEPPNWMPPLPPLPASALIQIAAGGDSTTTAGSVAPACETEAGYSCKSFEYLPNIGH</sequence>
<comment type="similarity">
    <text evidence="14">Belongs to the adenylyl cyclase class-4/guanylyl cyclase family.</text>
</comment>
<evidence type="ECO:0000256" key="15">
    <source>
        <dbReference type="SAM" id="MobiDB-lite"/>
    </source>
</evidence>
<evidence type="ECO:0000256" key="16">
    <source>
        <dbReference type="SAM" id="Phobius"/>
    </source>
</evidence>
<feature type="compositionally biased region" description="Low complexity" evidence="15">
    <location>
        <begin position="611"/>
        <end position="631"/>
    </location>
</feature>
<evidence type="ECO:0000259" key="17">
    <source>
        <dbReference type="PROSITE" id="PS50125"/>
    </source>
</evidence>
<comment type="subcellular location">
    <subcellularLocation>
        <location evidence="3">Membrane</location>
        <topology evidence="3">Multi-pass membrane protein</topology>
    </subcellularLocation>
</comment>
<dbReference type="Pfam" id="PF00211">
    <property type="entry name" value="Guanylate_cyc"/>
    <property type="match status" value="1"/>
</dbReference>
<dbReference type="EMBL" id="GIIL01006801">
    <property type="protein sequence ID" value="NOV50527.1"/>
    <property type="molecule type" value="Transcribed_RNA"/>
</dbReference>
<reference evidence="18" key="1">
    <citation type="submission" date="2020-03" db="EMBL/GenBank/DDBJ databases">
        <title>Transcriptomic Profiling of the Digestive Tract of the Rat Flea, Xenopsylla cheopis, Following Blood Feeding and Infection with Yersinia pestis.</title>
        <authorList>
            <person name="Bland D.M."/>
            <person name="Martens C.A."/>
            <person name="Virtaneva K."/>
            <person name="Kanakabandi K."/>
            <person name="Long D."/>
            <person name="Rosenke R."/>
            <person name="Saturday G.A."/>
            <person name="Hoyt F.H."/>
            <person name="Bruno D.P."/>
            <person name="Ribeiro J.M.C."/>
            <person name="Hinnebusch J."/>
        </authorList>
    </citation>
    <scope>NUCLEOTIDE SEQUENCE</scope>
</reference>
<evidence type="ECO:0000256" key="6">
    <source>
        <dbReference type="ARBA" id="ARBA00022723"/>
    </source>
</evidence>
<dbReference type="GO" id="GO:0005524">
    <property type="term" value="F:ATP binding"/>
    <property type="evidence" value="ECO:0007669"/>
    <property type="project" value="UniProtKB-KW"/>
</dbReference>
<evidence type="ECO:0000313" key="18">
    <source>
        <dbReference type="EMBL" id="NOV50527.1"/>
    </source>
</evidence>
<protein>
    <recommendedName>
        <fullName evidence="4">adenylate cyclase</fullName>
        <ecNumber evidence="4">4.6.1.1</ecNumber>
    </recommendedName>
</protein>
<feature type="transmembrane region" description="Helical" evidence="16">
    <location>
        <begin position="148"/>
        <end position="165"/>
    </location>
</feature>
<evidence type="ECO:0000256" key="1">
    <source>
        <dbReference type="ARBA" id="ARBA00001593"/>
    </source>
</evidence>
<comment type="catalytic activity">
    <reaction evidence="1">
        <text>ATP = 3',5'-cyclic AMP + diphosphate</text>
        <dbReference type="Rhea" id="RHEA:15389"/>
        <dbReference type="ChEBI" id="CHEBI:30616"/>
        <dbReference type="ChEBI" id="CHEBI:33019"/>
        <dbReference type="ChEBI" id="CHEBI:58165"/>
        <dbReference type="EC" id="4.6.1.1"/>
    </reaction>
</comment>
<name>A0A6M2E0Y9_XENCH</name>
<feature type="compositionally biased region" description="Polar residues" evidence="15">
    <location>
        <begin position="598"/>
        <end position="608"/>
    </location>
</feature>
<dbReference type="InterPro" id="IPR018297">
    <property type="entry name" value="A/G_cyclase_CS"/>
</dbReference>
<evidence type="ECO:0000256" key="12">
    <source>
        <dbReference type="ARBA" id="ARBA00023136"/>
    </source>
</evidence>
<dbReference type="PANTHER" id="PTHR45627">
    <property type="entry name" value="ADENYLATE CYCLASE TYPE 1"/>
    <property type="match status" value="1"/>
</dbReference>
<feature type="domain" description="Guanylate cyclase" evidence="17">
    <location>
        <begin position="268"/>
        <end position="412"/>
    </location>
</feature>
<dbReference type="InterPro" id="IPR029787">
    <property type="entry name" value="Nucleotide_cyclase"/>
</dbReference>
<keyword evidence="6" id="KW-0479">Metal-binding</keyword>
<evidence type="ECO:0000256" key="3">
    <source>
        <dbReference type="ARBA" id="ARBA00004141"/>
    </source>
</evidence>
<dbReference type="SMART" id="SM00044">
    <property type="entry name" value="CYCc"/>
    <property type="match status" value="1"/>
</dbReference>
<keyword evidence="10 16" id="KW-1133">Transmembrane helix</keyword>
<dbReference type="PANTHER" id="PTHR45627:SF26">
    <property type="entry name" value="ADENYLATE CYCLASE TYPE 1"/>
    <property type="match status" value="1"/>
</dbReference>
<feature type="transmembrane region" description="Helical" evidence="16">
    <location>
        <begin position="72"/>
        <end position="92"/>
    </location>
</feature>
<dbReference type="PROSITE" id="PS50125">
    <property type="entry name" value="GUANYLATE_CYCLASE_2"/>
    <property type="match status" value="1"/>
</dbReference>
<dbReference type="EC" id="4.6.1.1" evidence="4"/>
<accession>A0A6M2E0Y9</accession>
<evidence type="ECO:0000256" key="8">
    <source>
        <dbReference type="ARBA" id="ARBA00022840"/>
    </source>
</evidence>
<feature type="transmembrane region" description="Helical" evidence="16">
    <location>
        <begin position="12"/>
        <end position="31"/>
    </location>
</feature>
<feature type="compositionally biased region" description="Pro residues" evidence="15">
    <location>
        <begin position="573"/>
        <end position="582"/>
    </location>
</feature>
<evidence type="ECO:0000256" key="2">
    <source>
        <dbReference type="ARBA" id="ARBA00001946"/>
    </source>
</evidence>
<keyword evidence="13 14" id="KW-0456">Lyase</keyword>
<dbReference type="Gene3D" id="3.30.70.1230">
    <property type="entry name" value="Nucleotide cyclase"/>
    <property type="match status" value="1"/>
</dbReference>
<keyword evidence="5 16" id="KW-0812">Transmembrane</keyword>
<evidence type="ECO:0000256" key="4">
    <source>
        <dbReference type="ARBA" id="ARBA00012201"/>
    </source>
</evidence>
<keyword evidence="9" id="KW-0460">Magnesium</keyword>
<dbReference type="InterPro" id="IPR001054">
    <property type="entry name" value="A/G_cyclase"/>
</dbReference>
<feature type="transmembrane region" description="Helical" evidence="16">
    <location>
        <begin position="121"/>
        <end position="141"/>
    </location>
</feature>
<dbReference type="GO" id="GO:0007189">
    <property type="term" value="P:adenylate cyclase-activating G protein-coupled receptor signaling pathway"/>
    <property type="evidence" value="ECO:0007669"/>
    <property type="project" value="TreeGrafter"/>
</dbReference>
<feature type="compositionally biased region" description="Polar residues" evidence="15">
    <location>
        <begin position="551"/>
        <end position="567"/>
    </location>
</feature>
<comment type="cofactor">
    <cofactor evidence="2">
        <name>Mg(2+)</name>
        <dbReference type="ChEBI" id="CHEBI:18420"/>
    </cofactor>
</comment>
<evidence type="ECO:0000256" key="14">
    <source>
        <dbReference type="RuleBase" id="RU000405"/>
    </source>
</evidence>
<evidence type="ECO:0000256" key="7">
    <source>
        <dbReference type="ARBA" id="ARBA00022741"/>
    </source>
</evidence>
<dbReference type="GO" id="GO:0004016">
    <property type="term" value="F:adenylate cyclase activity"/>
    <property type="evidence" value="ECO:0007669"/>
    <property type="project" value="UniProtKB-EC"/>
</dbReference>
<dbReference type="FunFam" id="3.30.70.1230:FF:000008">
    <property type="entry name" value="Adenylate cyclase type 9"/>
    <property type="match status" value="1"/>
</dbReference>
<dbReference type="GO" id="GO:0006171">
    <property type="term" value="P:cAMP biosynthetic process"/>
    <property type="evidence" value="ECO:0007669"/>
    <property type="project" value="UniProtKB-KW"/>
</dbReference>
<dbReference type="CDD" id="cd07302">
    <property type="entry name" value="CHD"/>
    <property type="match status" value="1"/>
</dbReference>
<dbReference type="AlphaFoldDB" id="A0A6M2E0Y9"/>
<feature type="transmembrane region" description="Helical" evidence="16">
    <location>
        <begin position="185"/>
        <end position="203"/>
    </location>
</feature>
<dbReference type="SUPFAM" id="SSF55073">
    <property type="entry name" value="Nucleotide cyclase"/>
    <property type="match status" value="1"/>
</dbReference>
<feature type="transmembrane region" description="Helical" evidence="16">
    <location>
        <begin position="37"/>
        <end position="60"/>
    </location>
</feature>
<evidence type="ECO:0000256" key="9">
    <source>
        <dbReference type="ARBA" id="ARBA00022842"/>
    </source>
</evidence>
<evidence type="ECO:0000256" key="13">
    <source>
        <dbReference type="ARBA" id="ARBA00023239"/>
    </source>
</evidence>
<dbReference type="GO" id="GO:0046872">
    <property type="term" value="F:metal ion binding"/>
    <property type="evidence" value="ECO:0007669"/>
    <property type="project" value="UniProtKB-KW"/>
</dbReference>
<keyword evidence="8" id="KW-0067">ATP-binding</keyword>
<feature type="region of interest" description="Disordered" evidence="15">
    <location>
        <begin position="540"/>
        <end position="641"/>
    </location>
</feature>
<organism evidence="18">
    <name type="scientific">Xenopsylla cheopis</name>
    <name type="common">Oriental rat flea</name>
    <name type="synonym">Pulex cheopis</name>
    <dbReference type="NCBI Taxonomy" id="163159"/>
    <lineage>
        <taxon>Eukaryota</taxon>
        <taxon>Metazoa</taxon>
        <taxon>Ecdysozoa</taxon>
        <taxon>Arthropoda</taxon>
        <taxon>Hexapoda</taxon>
        <taxon>Insecta</taxon>
        <taxon>Pterygota</taxon>
        <taxon>Neoptera</taxon>
        <taxon>Endopterygota</taxon>
        <taxon>Siphonaptera</taxon>
        <taxon>Pulicidae</taxon>
        <taxon>Xenopsyllinae</taxon>
        <taxon>Xenopsylla</taxon>
    </lineage>
</organism>
<keyword evidence="7" id="KW-0547">Nucleotide-binding</keyword>
<dbReference type="PROSITE" id="PS00452">
    <property type="entry name" value="GUANYLATE_CYCLASE_1"/>
    <property type="match status" value="1"/>
</dbReference>
<evidence type="ECO:0000256" key="11">
    <source>
        <dbReference type="ARBA" id="ARBA00022998"/>
    </source>
</evidence>
<keyword evidence="11" id="KW-0115">cAMP biosynthesis</keyword>
<evidence type="ECO:0000256" key="10">
    <source>
        <dbReference type="ARBA" id="ARBA00022989"/>
    </source>
</evidence>
<dbReference type="GO" id="GO:0005886">
    <property type="term" value="C:plasma membrane"/>
    <property type="evidence" value="ECO:0007669"/>
    <property type="project" value="TreeGrafter"/>
</dbReference>